<dbReference type="InterPro" id="IPR041492">
    <property type="entry name" value="HAD_2"/>
</dbReference>
<dbReference type="InterPro" id="IPR036412">
    <property type="entry name" value="HAD-like_sf"/>
</dbReference>
<proteinExistence type="inferred from homology"/>
<keyword evidence="5" id="KW-0378">Hydrolase</keyword>
<gene>
    <name evidence="5" type="ORF">GGR05_001321</name>
</gene>
<dbReference type="EMBL" id="JACIDO010000002">
    <property type="protein sequence ID" value="MBB3935193.1"/>
    <property type="molecule type" value="Genomic_DNA"/>
</dbReference>
<accession>A0A7W6FTM7</accession>
<sequence>MSVVRSVPLARPVTGPPARRTLAKHERALDGATVVFDLDGTLVDTAPDLTGALNHCLASAGLSATTLDSVRPQAGHGAKAMLTAAYMRADRPLGDAELTEQTARFLAYYGDHIAVSSTLFPGALATLDRMADAGATLAVCTNKTEALAIRLLRELRLADRFAAICGADTFMARKPDPVHLSGTIALAGGRIDCAVMIGDTDTDIEAAKRLGLPSILLGFGYDADRIAREKATAVVSHFDEIDVALVDRLIR</sequence>
<dbReference type="PRINTS" id="PR00413">
    <property type="entry name" value="HADHALOGNASE"/>
</dbReference>
<dbReference type="OrthoDB" id="9793014at2"/>
<dbReference type="Gene3D" id="3.40.50.1000">
    <property type="entry name" value="HAD superfamily/HAD-like"/>
    <property type="match status" value="1"/>
</dbReference>
<comment type="similarity">
    <text evidence="3">Belongs to the HAD-like hydrolase superfamily. CbbY/CbbZ/Gph/YieH family.</text>
</comment>
<dbReference type="InterPro" id="IPR023214">
    <property type="entry name" value="HAD_sf"/>
</dbReference>
<dbReference type="InterPro" id="IPR023198">
    <property type="entry name" value="PGP-like_dom2"/>
</dbReference>
<evidence type="ECO:0000313" key="6">
    <source>
        <dbReference type="Proteomes" id="UP000531216"/>
    </source>
</evidence>
<dbReference type="Pfam" id="PF13419">
    <property type="entry name" value="HAD_2"/>
    <property type="match status" value="1"/>
</dbReference>
<dbReference type="GO" id="GO:0006281">
    <property type="term" value="P:DNA repair"/>
    <property type="evidence" value="ECO:0007669"/>
    <property type="project" value="TreeGrafter"/>
</dbReference>
<comment type="pathway">
    <text evidence="2">Organic acid metabolism; glycolate biosynthesis; glycolate from 2-phosphoglycolate: step 1/1.</text>
</comment>
<dbReference type="Gene3D" id="1.10.150.240">
    <property type="entry name" value="Putative phosphatase, domain 2"/>
    <property type="match status" value="1"/>
</dbReference>
<protein>
    <recommendedName>
        <fullName evidence="4">phosphoglycolate phosphatase</fullName>
        <ecNumber evidence="4">3.1.3.18</ecNumber>
    </recommendedName>
</protein>
<dbReference type="InterPro" id="IPR006439">
    <property type="entry name" value="HAD-SF_hydro_IA"/>
</dbReference>
<keyword evidence="6" id="KW-1185">Reference proteome</keyword>
<name>A0A7W6FTM7_9HYPH</name>
<organism evidence="5 6">
    <name type="scientific">Aureimonas phyllosphaerae</name>
    <dbReference type="NCBI Taxonomy" id="1166078"/>
    <lineage>
        <taxon>Bacteria</taxon>
        <taxon>Pseudomonadati</taxon>
        <taxon>Pseudomonadota</taxon>
        <taxon>Alphaproteobacteria</taxon>
        <taxon>Hyphomicrobiales</taxon>
        <taxon>Aurantimonadaceae</taxon>
        <taxon>Aureimonas</taxon>
    </lineage>
</organism>
<evidence type="ECO:0000256" key="1">
    <source>
        <dbReference type="ARBA" id="ARBA00000830"/>
    </source>
</evidence>
<dbReference type="GO" id="GO:0005829">
    <property type="term" value="C:cytosol"/>
    <property type="evidence" value="ECO:0007669"/>
    <property type="project" value="TreeGrafter"/>
</dbReference>
<dbReference type="RefSeq" id="WP_090959733.1">
    <property type="nucleotide sequence ID" value="NZ_FOOA01000002.1"/>
</dbReference>
<evidence type="ECO:0000256" key="4">
    <source>
        <dbReference type="ARBA" id="ARBA00013078"/>
    </source>
</evidence>
<dbReference type="SFLD" id="SFLDS00003">
    <property type="entry name" value="Haloacid_Dehalogenase"/>
    <property type="match status" value="1"/>
</dbReference>
<reference evidence="5 6" key="1">
    <citation type="submission" date="2020-08" db="EMBL/GenBank/DDBJ databases">
        <title>Genomic Encyclopedia of Type Strains, Phase IV (KMG-IV): sequencing the most valuable type-strain genomes for metagenomic binning, comparative biology and taxonomic classification.</title>
        <authorList>
            <person name="Goeker M."/>
        </authorList>
    </citation>
    <scope>NUCLEOTIDE SEQUENCE [LARGE SCALE GENOMIC DNA]</scope>
    <source>
        <strain evidence="5 6">DSM 25024</strain>
    </source>
</reference>
<comment type="caution">
    <text evidence="5">The sequence shown here is derived from an EMBL/GenBank/DDBJ whole genome shotgun (WGS) entry which is preliminary data.</text>
</comment>
<dbReference type="EC" id="3.1.3.18" evidence="4"/>
<evidence type="ECO:0000256" key="2">
    <source>
        <dbReference type="ARBA" id="ARBA00004818"/>
    </source>
</evidence>
<comment type="catalytic activity">
    <reaction evidence="1">
        <text>2-phosphoglycolate + H2O = glycolate + phosphate</text>
        <dbReference type="Rhea" id="RHEA:14369"/>
        <dbReference type="ChEBI" id="CHEBI:15377"/>
        <dbReference type="ChEBI" id="CHEBI:29805"/>
        <dbReference type="ChEBI" id="CHEBI:43474"/>
        <dbReference type="ChEBI" id="CHEBI:58033"/>
        <dbReference type="EC" id="3.1.3.18"/>
    </reaction>
</comment>
<evidence type="ECO:0000256" key="3">
    <source>
        <dbReference type="ARBA" id="ARBA00006171"/>
    </source>
</evidence>
<dbReference type="Proteomes" id="UP000531216">
    <property type="component" value="Unassembled WGS sequence"/>
</dbReference>
<dbReference type="SUPFAM" id="SSF56784">
    <property type="entry name" value="HAD-like"/>
    <property type="match status" value="1"/>
</dbReference>
<dbReference type="PANTHER" id="PTHR43434">
    <property type="entry name" value="PHOSPHOGLYCOLATE PHOSPHATASE"/>
    <property type="match status" value="1"/>
</dbReference>
<dbReference type="SFLD" id="SFLDG01129">
    <property type="entry name" value="C1.5:_HAD__Beta-PGM__Phosphata"/>
    <property type="match status" value="1"/>
</dbReference>
<dbReference type="PANTHER" id="PTHR43434:SF1">
    <property type="entry name" value="PHOSPHOGLYCOLATE PHOSPHATASE"/>
    <property type="match status" value="1"/>
</dbReference>
<dbReference type="InterPro" id="IPR050155">
    <property type="entry name" value="HAD-like_hydrolase_sf"/>
</dbReference>
<dbReference type="GO" id="GO:0008967">
    <property type="term" value="F:phosphoglycolate phosphatase activity"/>
    <property type="evidence" value="ECO:0007669"/>
    <property type="project" value="UniProtKB-EC"/>
</dbReference>
<dbReference type="AlphaFoldDB" id="A0A7W6FTM7"/>
<evidence type="ECO:0000313" key="5">
    <source>
        <dbReference type="EMBL" id="MBB3935193.1"/>
    </source>
</evidence>